<evidence type="ECO:0000256" key="1">
    <source>
        <dbReference type="SAM" id="MobiDB-lite"/>
    </source>
</evidence>
<feature type="region of interest" description="Disordered" evidence="1">
    <location>
        <begin position="613"/>
        <end position="642"/>
    </location>
</feature>
<accession>A0A7S4VKA9</accession>
<proteinExistence type="predicted"/>
<dbReference type="AlphaFoldDB" id="A0A7S4VKA9"/>
<feature type="region of interest" description="Disordered" evidence="1">
    <location>
        <begin position="680"/>
        <end position="699"/>
    </location>
</feature>
<organism evidence="2">
    <name type="scientific">Alexandrium monilatum</name>
    <dbReference type="NCBI Taxonomy" id="311494"/>
    <lineage>
        <taxon>Eukaryota</taxon>
        <taxon>Sar</taxon>
        <taxon>Alveolata</taxon>
        <taxon>Dinophyceae</taxon>
        <taxon>Gonyaulacales</taxon>
        <taxon>Pyrocystaceae</taxon>
        <taxon>Alexandrium</taxon>
    </lineage>
</organism>
<dbReference type="PANTHER" id="PTHR14659:SF1">
    <property type="entry name" value="ALPHA- AND GAMMA-ADAPTIN-BINDING PROTEIN P34"/>
    <property type="match status" value="1"/>
</dbReference>
<dbReference type="PANTHER" id="PTHR14659">
    <property type="entry name" value="ALPHA- AND GAMMA-ADAPTIN-BINDING PROTEIN P34"/>
    <property type="match status" value="1"/>
</dbReference>
<feature type="compositionally biased region" description="Low complexity" evidence="1">
    <location>
        <begin position="356"/>
        <end position="376"/>
    </location>
</feature>
<evidence type="ECO:0000313" key="2">
    <source>
        <dbReference type="EMBL" id="CAE4634810.1"/>
    </source>
</evidence>
<feature type="compositionally biased region" description="Low complexity" evidence="1">
    <location>
        <begin position="614"/>
        <end position="627"/>
    </location>
</feature>
<sequence length="699" mass="73067">MATDALSTDPSWSEADRDEMALLVGRCRRARVAAALRPLLARNSLQLEASREASTASTDGARAADPRAEDDPSADGEPSADAAELVAPVDGCRSGRSRRLLEPWLRGRRGRPAASGREEPSPELPGLLRDRAEMLSLLERSGRRRVRRELEPWLGLLEGRIERLRGGACGPAATAPLAASDLDLPIVAIAGAAATGKRRLMSALADLRPDARVAAEVEGSIETRYYSARVRYCALSLDAEGCSPGGVALLRAASAVVLLWDLVRPETFLWARRAVDALEAPAGDGSEAAEGPDRVQVCVAVEPAGRSSAELVAEPVLERAEEGARVWCADSGFEHLRCSLSADDLLSVRLRRRGTTAGDAGRGAPLLSSGSAAAGNDGVGEEDFDGTPLRLLEALECHLWPNLERRRAPAAAGAERPAPALPTVVVAGDRGLGKRRLVEALTGLRPEVGVSSGLPCAEGVLETRYYTARLCFVVLDAAEGDARRAVAGVEGCILLWDPSRPETFASARGAYERCCSDTAGIGVRLCVSVRPGTGAPADEAGAWCSLGAFEPLELGLGDDGLGALRAHWRGGGGCCRPLLAGGGVADAEEDGGAGRFVEALQCHAWTGLVRRARPPAAGDAGPARGGATASAPAQRCSGSGEAGVETVERLAEEICRVRGIADEDERRSRACDVAMQLARSLGVDSEDDDEPEPSACPPA</sequence>
<feature type="region of interest" description="Disordered" evidence="1">
    <location>
        <begin position="48"/>
        <end position="88"/>
    </location>
</feature>
<dbReference type="InterPro" id="IPR019341">
    <property type="entry name" value="Alpha/Gamma-adaptin-bd_p34"/>
</dbReference>
<reference evidence="2" key="1">
    <citation type="submission" date="2021-01" db="EMBL/GenBank/DDBJ databases">
        <authorList>
            <person name="Corre E."/>
            <person name="Pelletier E."/>
            <person name="Niang G."/>
            <person name="Scheremetjew M."/>
            <person name="Finn R."/>
            <person name="Kale V."/>
            <person name="Holt S."/>
            <person name="Cochrane G."/>
            <person name="Meng A."/>
            <person name="Brown T."/>
            <person name="Cohen L."/>
        </authorList>
    </citation>
    <scope>NUCLEOTIDE SEQUENCE</scope>
    <source>
        <strain evidence="2">CCMP3105</strain>
    </source>
</reference>
<name>A0A7S4VKA9_9DINO</name>
<dbReference type="EMBL" id="HBNR01063970">
    <property type="protein sequence ID" value="CAE4634810.1"/>
    <property type="molecule type" value="Transcribed_RNA"/>
</dbReference>
<gene>
    <name evidence="2" type="ORF">AMON00008_LOCUS45152</name>
</gene>
<protein>
    <submittedName>
        <fullName evidence="2">Uncharacterized protein</fullName>
    </submittedName>
</protein>
<feature type="region of interest" description="Disordered" evidence="1">
    <location>
        <begin position="356"/>
        <end position="380"/>
    </location>
</feature>